<dbReference type="EMBL" id="JAWDJX010000051">
    <property type="protein sequence ID" value="KAK3048219.1"/>
    <property type="molecule type" value="Genomic_DNA"/>
</dbReference>
<comment type="caution">
    <text evidence="2">The sequence shown here is derived from an EMBL/GenBank/DDBJ whole genome shotgun (WGS) entry which is preliminary data.</text>
</comment>
<dbReference type="PANTHER" id="PTHR42877:SF7">
    <property type="entry name" value="FLAVIN-BINDING MONOOXYGENASE-RELATED"/>
    <property type="match status" value="1"/>
</dbReference>
<evidence type="ECO:0000313" key="3">
    <source>
        <dbReference type="Proteomes" id="UP001271007"/>
    </source>
</evidence>
<evidence type="ECO:0000313" key="2">
    <source>
        <dbReference type="EMBL" id="KAK3048219.1"/>
    </source>
</evidence>
<dbReference type="InterPro" id="IPR051209">
    <property type="entry name" value="FAD-bind_Monooxygenase_sf"/>
</dbReference>
<dbReference type="Proteomes" id="UP001271007">
    <property type="component" value="Unassembled WGS sequence"/>
</dbReference>
<name>A0AAJ0G5L4_9PEZI</name>
<proteinExistence type="inferred from homology"/>
<protein>
    <submittedName>
        <fullName evidence="2">Uncharacterized protein</fullName>
    </submittedName>
</protein>
<evidence type="ECO:0000256" key="1">
    <source>
        <dbReference type="ARBA" id="ARBA00010139"/>
    </source>
</evidence>
<comment type="similarity">
    <text evidence="1">Belongs to the FAD-binding monooxygenase family.</text>
</comment>
<reference evidence="2" key="1">
    <citation type="submission" date="2023-04" db="EMBL/GenBank/DDBJ databases">
        <title>Black Yeasts Isolated from many extreme environments.</title>
        <authorList>
            <person name="Coleine C."/>
            <person name="Stajich J.E."/>
            <person name="Selbmann L."/>
        </authorList>
    </citation>
    <scope>NUCLEOTIDE SEQUENCE</scope>
    <source>
        <strain evidence="2">CCFEE 5312</strain>
    </source>
</reference>
<dbReference type="AlphaFoldDB" id="A0AAJ0G5L4"/>
<organism evidence="2 3">
    <name type="scientific">Extremus antarcticus</name>
    <dbReference type="NCBI Taxonomy" id="702011"/>
    <lineage>
        <taxon>Eukaryota</taxon>
        <taxon>Fungi</taxon>
        <taxon>Dikarya</taxon>
        <taxon>Ascomycota</taxon>
        <taxon>Pezizomycotina</taxon>
        <taxon>Dothideomycetes</taxon>
        <taxon>Dothideomycetidae</taxon>
        <taxon>Mycosphaerellales</taxon>
        <taxon>Extremaceae</taxon>
        <taxon>Extremus</taxon>
    </lineage>
</organism>
<accession>A0AAJ0G5L4</accession>
<dbReference type="PANTHER" id="PTHR42877">
    <property type="entry name" value="L-ORNITHINE N(5)-MONOOXYGENASE-RELATED"/>
    <property type="match status" value="1"/>
</dbReference>
<gene>
    <name evidence="2" type="ORF">LTR09_010380</name>
</gene>
<sequence>MRFESHELTRLYTERAHRAFSAHVDRYFEKTIFTYKCRFWFKRNAEEGRIVGLWPGSSVHAQEALASPRFEDFHYVRELDTVRNPLSWLGNGLTTAQERDEKTTGYLDTVDIPPIINKGPRLAGDDMSTLLEEVHVNGNGLREKVPDVVVEQLVEAQMTIPS</sequence>
<keyword evidence="3" id="KW-1185">Reference proteome</keyword>